<feature type="chain" id="PRO_5029551952" evidence="1">
    <location>
        <begin position="16"/>
        <end position="257"/>
    </location>
</feature>
<evidence type="ECO:0000256" key="1">
    <source>
        <dbReference type="SAM" id="SignalP"/>
    </source>
</evidence>
<evidence type="ECO:0000313" key="2">
    <source>
        <dbReference type="EMBL" id="KAF4673244.1"/>
    </source>
</evidence>
<keyword evidence="1" id="KW-0732">Signal</keyword>
<comment type="caution">
    <text evidence="2">The sequence shown here is derived from an EMBL/GenBank/DDBJ whole genome shotgun (WGS) entry which is preliminary data.</text>
</comment>
<sequence>MLLLVIIAFAVRVIGDSRDVSDKGLLQLLAGPVPFSFPPNCTKARKPPNSSFCATGVLDIGLNWVLNFDTYIFDVFEPNKTVLLGFNATINRGMPKRLDIRTGGCAVPAYYDVLPGLFPNVLQVATKLCTSGGGPGKYDTSTKGYSAEFTVFGDTGMYSYGKRTAWPFFPFNATGHAYINPHFDVGLNVRIVRHSGIPKQLEVTTNFTNIITSVNGSVLTWHVFSGFTYDIYNPGPGHVTFINKTFVDKTFQIKPPS</sequence>
<accession>A0A7J6MP19</accession>
<dbReference type="Proteomes" id="UP000591131">
    <property type="component" value="Unassembled WGS sequence"/>
</dbReference>
<reference evidence="2 3" key="1">
    <citation type="submission" date="2020-04" db="EMBL/GenBank/DDBJ databases">
        <title>Perkinsus chesapeaki whole genome sequence.</title>
        <authorList>
            <person name="Bogema D.R."/>
        </authorList>
    </citation>
    <scope>NUCLEOTIDE SEQUENCE [LARGE SCALE GENOMIC DNA]</scope>
    <source>
        <strain evidence="2">ATCC PRA-425</strain>
    </source>
</reference>
<name>A0A7J6MP19_PERCH</name>
<protein>
    <submittedName>
        <fullName evidence="2">Uncharacterized protein</fullName>
    </submittedName>
</protein>
<gene>
    <name evidence="2" type="ORF">FOL47_010781</name>
</gene>
<evidence type="ECO:0000313" key="3">
    <source>
        <dbReference type="Proteomes" id="UP000591131"/>
    </source>
</evidence>
<dbReference type="AlphaFoldDB" id="A0A7J6MP19"/>
<keyword evidence="3" id="KW-1185">Reference proteome</keyword>
<feature type="signal peptide" evidence="1">
    <location>
        <begin position="1"/>
        <end position="15"/>
    </location>
</feature>
<organism evidence="2 3">
    <name type="scientific">Perkinsus chesapeaki</name>
    <name type="common">Clam parasite</name>
    <name type="synonym">Perkinsus andrewsi</name>
    <dbReference type="NCBI Taxonomy" id="330153"/>
    <lineage>
        <taxon>Eukaryota</taxon>
        <taxon>Sar</taxon>
        <taxon>Alveolata</taxon>
        <taxon>Perkinsozoa</taxon>
        <taxon>Perkinsea</taxon>
        <taxon>Perkinsida</taxon>
        <taxon>Perkinsidae</taxon>
        <taxon>Perkinsus</taxon>
    </lineage>
</organism>
<proteinExistence type="predicted"/>
<dbReference type="OrthoDB" id="411124at2759"/>
<dbReference type="EMBL" id="JAAPAO010000087">
    <property type="protein sequence ID" value="KAF4673244.1"/>
    <property type="molecule type" value="Genomic_DNA"/>
</dbReference>